<keyword evidence="4" id="KW-1185">Reference proteome</keyword>
<dbReference type="InterPro" id="IPR050268">
    <property type="entry name" value="NADH-dep_flavin_reductase"/>
</dbReference>
<name>A0ABX0GRQ4_9ACTN</name>
<dbReference type="RefSeq" id="WP_166279177.1">
    <property type="nucleotide sequence ID" value="NZ_JAANNP010000002.1"/>
</dbReference>
<evidence type="ECO:0000313" key="4">
    <source>
        <dbReference type="Proteomes" id="UP000800981"/>
    </source>
</evidence>
<feature type="domain" description="Flavin reductase like" evidence="2">
    <location>
        <begin position="21"/>
        <end position="168"/>
    </location>
</feature>
<protein>
    <submittedName>
        <fullName evidence="3">Flavin reductase family protein</fullName>
    </submittedName>
</protein>
<sequence length="173" mass="18218">MTVPAAPLPVPPAPDAFRRVVGRFATGVTVLTTSWGGNDYAMTANAFTSVSLDPLLVLVCVDLEARFHDAAVAAGVWGVSVLSQHDRATAGWLATRGRPLHGQLERVPVSRGEATGVPLLSTALATLECATHAVHEGGDHSILVGEVLSAATPTDGEPLLWYRGQYGAHRHMH</sequence>
<dbReference type="Proteomes" id="UP000800981">
    <property type="component" value="Unassembled WGS sequence"/>
</dbReference>
<comment type="caution">
    <text evidence="3">The sequence shown here is derived from an EMBL/GenBank/DDBJ whole genome shotgun (WGS) entry which is preliminary data.</text>
</comment>
<dbReference type="Pfam" id="PF01613">
    <property type="entry name" value="Flavin_Reduct"/>
    <property type="match status" value="1"/>
</dbReference>
<dbReference type="InterPro" id="IPR012349">
    <property type="entry name" value="Split_barrel_FMN-bd"/>
</dbReference>
<evidence type="ECO:0000256" key="1">
    <source>
        <dbReference type="ARBA" id="ARBA00023002"/>
    </source>
</evidence>
<dbReference type="SMART" id="SM00903">
    <property type="entry name" value="Flavin_Reduct"/>
    <property type="match status" value="1"/>
</dbReference>
<evidence type="ECO:0000313" key="3">
    <source>
        <dbReference type="EMBL" id="NHC13165.1"/>
    </source>
</evidence>
<keyword evidence="1" id="KW-0560">Oxidoreductase</keyword>
<organism evidence="3 4">
    <name type="scientific">Motilibacter deserti</name>
    <dbReference type="NCBI Taxonomy" id="2714956"/>
    <lineage>
        <taxon>Bacteria</taxon>
        <taxon>Bacillati</taxon>
        <taxon>Actinomycetota</taxon>
        <taxon>Actinomycetes</taxon>
        <taxon>Motilibacterales</taxon>
        <taxon>Motilibacteraceae</taxon>
        <taxon>Motilibacter</taxon>
    </lineage>
</organism>
<accession>A0ABX0GRQ4</accession>
<gene>
    <name evidence="3" type="ORF">G9H71_05145</name>
</gene>
<proteinExistence type="predicted"/>
<dbReference type="SUPFAM" id="SSF50475">
    <property type="entry name" value="FMN-binding split barrel"/>
    <property type="match status" value="1"/>
</dbReference>
<reference evidence="3 4" key="1">
    <citation type="submission" date="2020-03" db="EMBL/GenBank/DDBJ databases">
        <title>Two novel Motilibacter sp.</title>
        <authorList>
            <person name="Liu S."/>
        </authorList>
    </citation>
    <scope>NUCLEOTIDE SEQUENCE [LARGE SCALE GENOMIC DNA]</scope>
    <source>
        <strain evidence="3 4">E257</strain>
    </source>
</reference>
<dbReference type="EMBL" id="JAANNP010000002">
    <property type="protein sequence ID" value="NHC13165.1"/>
    <property type="molecule type" value="Genomic_DNA"/>
</dbReference>
<dbReference type="InterPro" id="IPR002563">
    <property type="entry name" value="Flavin_Rdtase-like_dom"/>
</dbReference>
<dbReference type="PANTHER" id="PTHR30466">
    <property type="entry name" value="FLAVIN REDUCTASE"/>
    <property type="match status" value="1"/>
</dbReference>
<dbReference type="Gene3D" id="2.30.110.10">
    <property type="entry name" value="Electron Transport, Fmn-binding Protein, Chain A"/>
    <property type="match status" value="1"/>
</dbReference>
<evidence type="ECO:0000259" key="2">
    <source>
        <dbReference type="SMART" id="SM00903"/>
    </source>
</evidence>
<dbReference type="PANTHER" id="PTHR30466:SF1">
    <property type="entry name" value="FMN REDUCTASE (NADH) RUTF"/>
    <property type="match status" value="1"/>
</dbReference>